<evidence type="ECO:0000313" key="10">
    <source>
        <dbReference type="EMBL" id="CPR18467.1"/>
    </source>
</evidence>
<evidence type="ECO:0000256" key="5">
    <source>
        <dbReference type="ARBA" id="ARBA00022692"/>
    </source>
</evidence>
<evidence type="ECO:0000256" key="1">
    <source>
        <dbReference type="ARBA" id="ARBA00004651"/>
    </source>
</evidence>
<dbReference type="KEGG" id="fil:BN1229_v1_1722"/>
<dbReference type="GO" id="GO:0005886">
    <property type="term" value="C:plasma membrane"/>
    <property type="evidence" value="ECO:0007669"/>
    <property type="project" value="UniProtKB-SubCell"/>
</dbReference>
<protein>
    <submittedName>
        <fullName evidence="10">Putative transporter subunit: membrane component of ABC superfamily</fullName>
    </submittedName>
</protein>
<dbReference type="Gene3D" id="3.40.1710.10">
    <property type="entry name" value="abc type-2 transporter like domain"/>
    <property type="match status" value="1"/>
</dbReference>
<dbReference type="EMBL" id="LN829119">
    <property type="protein sequence ID" value="CPR18467.1"/>
    <property type="molecule type" value="Genomic_DNA"/>
</dbReference>
<sequence>MQMLSNIFWLGTKEIRSLMRDVLMIVLIVWALGPSIIERARGFKEPVNNASVAIVDEDHSALSRKLRNAITPPYFQTPKIISAAEIDRGMDESLYTFVIVIPPRFEADIAKGLEPELQLNIDATAVMQAATGASYLYAILLQEIANFAQRSDAASISMIDLVSRRAFNPNGEQIWFQSVVALLDQLSILTIALVGAALLREREHGTIEHLLVMPLTAFEIAMAKVLANGLVILIAFAISMAVVVEYILGVPIAGSRALLLLGTTIYLFSAAAIGIFLGTVARTMAQFSLLLLMTVMPMMMLSGGVTPIESQPEWLQPLTLLLPSRHYMAYAQAIIFRGAGFETVWPQFLAVVILGSAFLGTSLLLFRRSIAASR</sequence>
<name>A0A0D6JEY4_9HYPH</name>
<gene>
    <name evidence="10" type="primary">yhhJ</name>
    <name evidence="10" type="ORF">YBN1229_v1_1725</name>
</gene>
<feature type="transmembrane region" description="Helical" evidence="8">
    <location>
        <begin position="344"/>
        <end position="366"/>
    </location>
</feature>
<dbReference type="PROSITE" id="PS51012">
    <property type="entry name" value="ABC_TM2"/>
    <property type="match status" value="1"/>
</dbReference>
<keyword evidence="3" id="KW-0813">Transport</keyword>
<feature type="transmembrane region" description="Helical" evidence="8">
    <location>
        <begin position="174"/>
        <end position="199"/>
    </location>
</feature>
<evidence type="ECO:0000259" key="9">
    <source>
        <dbReference type="PROSITE" id="PS51012"/>
    </source>
</evidence>
<reference evidence="11" key="1">
    <citation type="submission" date="2015-02" db="EMBL/GenBank/DDBJ databases">
        <authorList>
            <person name="Chooi Y.-H."/>
        </authorList>
    </citation>
    <scope>NUCLEOTIDE SEQUENCE [LARGE SCALE GENOMIC DNA]</scope>
    <source>
        <strain evidence="11">strain Y</strain>
    </source>
</reference>
<dbReference type="PANTHER" id="PTHR30294">
    <property type="entry name" value="MEMBRANE COMPONENT OF ABC TRANSPORTER YHHJ-RELATED"/>
    <property type="match status" value="1"/>
</dbReference>
<keyword evidence="4" id="KW-1003">Cell membrane</keyword>
<feature type="transmembrane region" description="Helical" evidence="8">
    <location>
        <begin position="256"/>
        <end position="277"/>
    </location>
</feature>
<evidence type="ECO:0000256" key="2">
    <source>
        <dbReference type="ARBA" id="ARBA00007783"/>
    </source>
</evidence>
<evidence type="ECO:0000256" key="3">
    <source>
        <dbReference type="ARBA" id="ARBA00022448"/>
    </source>
</evidence>
<feature type="transmembrane region" description="Helical" evidence="8">
    <location>
        <begin position="289"/>
        <end position="308"/>
    </location>
</feature>
<keyword evidence="7 8" id="KW-0472">Membrane</keyword>
<dbReference type="OrthoDB" id="9784671at2"/>
<dbReference type="Pfam" id="PF12698">
    <property type="entry name" value="ABC2_membrane_3"/>
    <property type="match status" value="1"/>
</dbReference>
<evidence type="ECO:0000313" key="11">
    <source>
        <dbReference type="Proteomes" id="UP000033187"/>
    </source>
</evidence>
<comment type="similarity">
    <text evidence="2">Belongs to the ABC-2 integral membrane protein family.</text>
</comment>
<dbReference type="AlphaFoldDB" id="A0A0D6JEY4"/>
<feature type="transmembrane region" description="Helical" evidence="8">
    <location>
        <begin position="220"/>
        <end position="244"/>
    </location>
</feature>
<dbReference type="KEGG" id="fiy:BN1229_v1_1725"/>
<keyword evidence="11" id="KW-1185">Reference proteome</keyword>
<accession>A0A0D6JEY4</accession>
<organism evidence="10 11">
    <name type="scientific">Candidatus Filomicrobium marinum</name>
    <dbReference type="NCBI Taxonomy" id="1608628"/>
    <lineage>
        <taxon>Bacteria</taxon>
        <taxon>Pseudomonadati</taxon>
        <taxon>Pseudomonadota</taxon>
        <taxon>Alphaproteobacteria</taxon>
        <taxon>Hyphomicrobiales</taxon>
        <taxon>Hyphomicrobiaceae</taxon>
        <taxon>Filomicrobium</taxon>
    </lineage>
</organism>
<dbReference type="InterPro" id="IPR013525">
    <property type="entry name" value="ABC2_TM"/>
</dbReference>
<evidence type="ECO:0000256" key="7">
    <source>
        <dbReference type="ARBA" id="ARBA00023136"/>
    </source>
</evidence>
<keyword evidence="5 8" id="KW-0812">Transmembrane</keyword>
<proteinExistence type="inferred from homology"/>
<comment type="subcellular location">
    <subcellularLocation>
        <location evidence="1">Cell membrane</location>
        <topology evidence="1">Multi-pass membrane protein</topology>
    </subcellularLocation>
</comment>
<evidence type="ECO:0000256" key="8">
    <source>
        <dbReference type="SAM" id="Phobius"/>
    </source>
</evidence>
<dbReference type="InterPro" id="IPR051449">
    <property type="entry name" value="ABC-2_transporter_component"/>
</dbReference>
<dbReference type="GO" id="GO:0140359">
    <property type="term" value="F:ABC-type transporter activity"/>
    <property type="evidence" value="ECO:0007669"/>
    <property type="project" value="InterPro"/>
</dbReference>
<evidence type="ECO:0000256" key="6">
    <source>
        <dbReference type="ARBA" id="ARBA00022989"/>
    </source>
</evidence>
<keyword evidence="6 8" id="KW-1133">Transmembrane helix</keyword>
<dbReference type="InterPro" id="IPR047817">
    <property type="entry name" value="ABC2_TM_bact-type"/>
</dbReference>
<feature type="domain" description="ABC transmembrane type-2" evidence="9">
    <location>
        <begin position="143"/>
        <end position="369"/>
    </location>
</feature>
<dbReference type="Proteomes" id="UP000033187">
    <property type="component" value="Chromosome 1"/>
</dbReference>
<evidence type="ECO:0000256" key="4">
    <source>
        <dbReference type="ARBA" id="ARBA00022475"/>
    </source>
</evidence>
<dbReference type="PANTHER" id="PTHR30294:SF47">
    <property type="entry name" value="INNER MEMBRANE TRANSPORT PERMEASE YHHJ"/>
    <property type="match status" value="1"/>
</dbReference>